<dbReference type="Gene3D" id="3.90.70.30">
    <property type="entry name" value="Phytochelatin synthase, N-terminal domain"/>
    <property type="match status" value="1"/>
</dbReference>
<dbReference type="AlphaFoldDB" id="A0A9W8IFK7"/>
<keyword evidence="3" id="KW-0808">Transferase</keyword>
<dbReference type="SUPFAM" id="SSF54001">
    <property type="entry name" value="Cysteine proteinases"/>
    <property type="match status" value="1"/>
</dbReference>
<dbReference type="InterPro" id="IPR040409">
    <property type="entry name" value="PCS-like"/>
</dbReference>
<evidence type="ECO:0000256" key="4">
    <source>
        <dbReference type="ARBA" id="ARBA00022723"/>
    </source>
</evidence>
<protein>
    <recommendedName>
        <fullName evidence="1">glutathione gamma-glutamylcysteinyltransferase</fullName>
        <ecNumber evidence="1">2.3.2.15</ecNumber>
    </recommendedName>
</protein>
<accession>A0A9W8IFK7</accession>
<dbReference type="FunFam" id="3.90.70.30:FF:000001">
    <property type="entry name" value="Glutathione gamma-glutamylcysteinyltransferase 1"/>
    <property type="match status" value="1"/>
</dbReference>
<dbReference type="PANTHER" id="PTHR33447:SF2">
    <property type="entry name" value="GLUTATHIONE GAMMA-GLUTAMYLCYSTEINYLTRANSFERASE"/>
    <property type="match status" value="1"/>
</dbReference>
<dbReference type="InterPro" id="IPR038765">
    <property type="entry name" value="Papain-like_cys_pep_sf"/>
</dbReference>
<dbReference type="InterPro" id="IPR007719">
    <property type="entry name" value="PCS_N"/>
</dbReference>
<evidence type="ECO:0000256" key="1">
    <source>
        <dbReference type="ARBA" id="ARBA00012468"/>
    </source>
</evidence>
<gene>
    <name evidence="6" type="ORF">IWW36_002073</name>
</gene>
<dbReference type="EC" id="2.3.2.15" evidence="1"/>
<dbReference type="OrthoDB" id="448954at2759"/>
<dbReference type="EMBL" id="JANBUW010000040">
    <property type="protein sequence ID" value="KAJ2850223.1"/>
    <property type="molecule type" value="Genomic_DNA"/>
</dbReference>
<keyword evidence="7" id="KW-1185">Reference proteome</keyword>
<dbReference type="Proteomes" id="UP001139887">
    <property type="component" value="Unassembled WGS sequence"/>
</dbReference>
<evidence type="ECO:0000259" key="5">
    <source>
        <dbReference type="PROSITE" id="PS51443"/>
    </source>
</evidence>
<evidence type="ECO:0000313" key="6">
    <source>
        <dbReference type="EMBL" id="KAJ2850223.1"/>
    </source>
</evidence>
<evidence type="ECO:0000256" key="3">
    <source>
        <dbReference type="ARBA" id="ARBA00022679"/>
    </source>
</evidence>
<dbReference type="InterPro" id="IPR038156">
    <property type="entry name" value="PCS_N_sf"/>
</dbReference>
<dbReference type="GO" id="GO:0046938">
    <property type="term" value="P:phytochelatin biosynthetic process"/>
    <property type="evidence" value="ECO:0007669"/>
    <property type="project" value="InterPro"/>
</dbReference>
<evidence type="ECO:0000256" key="2">
    <source>
        <dbReference type="ARBA" id="ARBA00022539"/>
    </source>
</evidence>
<dbReference type="PANTHER" id="PTHR33447">
    <property type="entry name" value="GLUTATHIONE GAMMA-GLUTAMYLCYSTEINYLTRANSFERASE"/>
    <property type="match status" value="1"/>
</dbReference>
<dbReference type="GO" id="GO:0098849">
    <property type="term" value="P:cellular detoxification of cadmium ion"/>
    <property type="evidence" value="ECO:0007669"/>
    <property type="project" value="TreeGrafter"/>
</dbReference>
<proteinExistence type="predicted"/>
<name>A0A9W8IFK7_9FUNG</name>
<reference evidence="6" key="1">
    <citation type="submission" date="2022-07" db="EMBL/GenBank/DDBJ databases">
        <title>Phylogenomic reconstructions and comparative analyses of Kickxellomycotina fungi.</title>
        <authorList>
            <person name="Reynolds N.K."/>
            <person name="Stajich J.E."/>
            <person name="Barry K."/>
            <person name="Grigoriev I.V."/>
            <person name="Crous P."/>
            <person name="Smith M.E."/>
        </authorList>
    </citation>
    <scope>NUCLEOTIDE SEQUENCE</scope>
    <source>
        <strain evidence="6">NRRL 1566</strain>
    </source>
</reference>
<dbReference type="PROSITE" id="PS51443">
    <property type="entry name" value="PCS"/>
    <property type="match status" value="1"/>
</dbReference>
<evidence type="ECO:0000313" key="7">
    <source>
        <dbReference type="Proteomes" id="UP001139887"/>
    </source>
</evidence>
<dbReference type="GO" id="GO:0016756">
    <property type="term" value="F:glutathione gamma-glutamylcysteinyltransferase activity"/>
    <property type="evidence" value="ECO:0007669"/>
    <property type="project" value="UniProtKB-EC"/>
</dbReference>
<feature type="domain" description="Peptidase C83" evidence="5">
    <location>
        <begin position="155"/>
        <end position="373"/>
    </location>
</feature>
<dbReference type="GO" id="GO:0046872">
    <property type="term" value="F:metal ion binding"/>
    <property type="evidence" value="ECO:0007669"/>
    <property type="project" value="UniProtKB-KW"/>
</dbReference>
<dbReference type="GO" id="GO:0010273">
    <property type="term" value="P:detoxification of copper ion"/>
    <property type="evidence" value="ECO:0007669"/>
    <property type="project" value="TreeGrafter"/>
</dbReference>
<keyword evidence="4" id="KW-0479">Metal-binding</keyword>
<comment type="caution">
    <text evidence="6">The sequence shown here is derived from an EMBL/GenBank/DDBJ whole genome shotgun (WGS) entry which is preliminary data.</text>
</comment>
<keyword evidence="2" id="KW-0104">Cadmium</keyword>
<dbReference type="Pfam" id="PF05023">
    <property type="entry name" value="Phytochelatin"/>
    <property type="match status" value="1"/>
</dbReference>
<sequence length="422" mass="45976">MSCTPTLFKSLNRAAPKGACSCIYISSRSLSASKPSRWCCKPPLCQLSTLGSCNSSLSADILCMDPACEVNSGPSLVKTPDAHSTVNMSGIKQKMVSMCKRSAHIAASSLSDSLVAAPCGGGRNGFKDTEAAVPKQSDKAEVVPVGTAPPTKSASPKLTFYRRELPKDLVSFTSAAGRKLFKESLNEGYAEGYFNLAGNFTVQSEPAYCGPSSLAMVLNALEVDPGRTWKGVWRWYSDELLESCRTESDLKANGITFDQFLCLASSHARVVVKRGKTATREEFLRDIKYVTQRDDIFMVLSFSRAVMGQTGDGHFSPIGAYHPQSNKALVLDSARYKYPSWFADVDKLYDSLQPVDPETNLPRGYFMISRLDSQLDLSPLEPKLPQANALQTENVVDLPERPADVFPTKLTCGKKPSCCLPK</sequence>
<organism evidence="6 7">
    <name type="scientific">Coemansia brasiliensis</name>
    <dbReference type="NCBI Taxonomy" id="2650707"/>
    <lineage>
        <taxon>Eukaryota</taxon>
        <taxon>Fungi</taxon>
        <taxon>Fungi incertae sedis</taxon>
        <taxon>Zoopagomycota</taxon>
        <taxon>Kickxellomycotina</taxon>
        <taxon>Kickxellomycetes</taxon>
        <taxon>Kickxellales</taxon>
        <taxon>Kickxellaceae</taxon>
        <taxon>Coemansia</taxon>
    </lineage>
</organism>